<dbReference type="Gene3D" id="1.10.287.950">
    <property type="entry name" value="Methyl-accepting chemotaxis protein"/>
    <property type="match status" value="1"/>
</dbReference>
<evidence type="ECO:0000259" key="6">
    <source>
        <dbReference type="PROSITE" id="PS50111"/>
    </source>
</evidence>
<dbReference type="SUPFAM" id="SSF58104">
    <property type="entry name" value="Methyl-accepting chemotaxis protein (MCP) signaling domain"/>
    <property type="match status" value="1"/>
</dbReference>
<comment type="similarity">
    <text evidence="3">Belongs to the methyl-accepting chemotaxis (MCP) protein family.</text>
</comment>
<evidence type="ECO:0000313" key="9">
    <source>
        <dbReference type="Proteomes" id="UP000562027"/>
    </source>
</evidence>
<reference evidence="8 9" key="1">
    <citation type="submission" date="2020-08" db="EMBL/GenBank/DDBJ databases">
        <title>Functional genomics of gut bacteria from endangered species of beetles.</title>
        <authorList>
            <person name="Carlos-Shanley C."/>
        </authorList>
    </citation>
    <scope>NUCLEOTIDE SEQUENCE [LARGE SCALE GENOMIC DNA]</scope>
    <source>
        <strain evidence="8 9">S00239</strain>
    </source>
</reference>
<dbReference type="EMBL" id="JACHLP010000001">
    <property type="protein sequence ID" value="MBB4841864.1"/>
    <property type="molecule type" value="Genomic_DNA"/>
</dbReference>
<gene>
    <name evidence="8" type="ORF">HNP55_000359</name>
</gene>
<keyword evidence="5" id="KW-0812">Transmembrane</keyword>
<feature type="domain" description="HAMP" evidence="7">
    <location>
        <begin position="215"/>
        <end position="268"/>
    </location>
</feature>
<dbReference type="PROSITE" id="PS50885">
    <property type="entry name" value="HAMP"/>
    <property type="match status" value="1"/>
</dbReference>
<comment type="subcellular location">
    <subcellularLocation>
        <location evidence="1">Membrane</location>
    </subcellularLocation>
</comment>
<dbReference type="Proteomes" id="UP000562027">
    <property type="component" value="Unassembled WGS sequence"/>
</dbReference>
<evidence type="ECO:0000313" key="8">
    <source>
        <dbReference type="EMBL" id="MBB4841864.1"/>
    </source>
</evidence>
<dbReference type="Pfam" id="PF12729">
    <property type="entry name" value="4HB_MCP_1"/>
    <property type="match status" value="1"/>
</dbReference>
<evidence type="ECO:0000256" key="1">
    <source>
        <dbReference type="ARBA" id="ARBA00004370"/>
    </source>
</evidence>
<keyword evidence="2" id="KW-0488">Methylation</keyword>
<dbReference type="AlphaFoldDB" id="A0A840L0B8"/>
<dbReference type="GO" id="GO:0007165">
    <property type="term" value="P:signal transduction"/>
    <property type="evidence" value="ECO:0007669"/>
    <property type="project" value="UniProtKB-KW"/>
</dbReference>
<dbReference type="InterPro" id="IPR003660">
    <property type="entry name" value="HAMP_dom"/>
</dbReference>
<keyword evidence="4" id="KW-0807">Transducer</keyword>
<feature type="domain" description="Methyl-accepting transducer" evidence="6">
    <location>
        <begin position="273"/>
        <end position="502"/>
    </location>
</feature>
<dbReference type="PANTHER" id="PTHR43531:SF14">
    <property type="entry name" value="METHYL-ACCEPTING CHEMOTAXIS PROTEIN I-RELATED"/>
    <property type="match status" value="1"/>
</dbReference>
<evidence type="ECO:0000256" key="4">
    <source>
        <dbReference type="PROSITE-ProRule" id="PRU00284"/>
    </source>
</evidence>
<dbReference type="Pfam" id="PF00015">
    <property type="entry name" value="MCPsignal"/>
    <property type="match status" value="1"/>
</dbReference>
<dbReference type="InterPro" id="IPR004090">
    <property type="entry name" value="Chemotax_Me-accpt_rcpt"/>
</dbReference>
<dbReference type="GO" id="GO:0006935">
    <property type="term" value="P:chemotaxis"/>
    <property type="evidence" value="ECO:0007669"/>
    <property type="project" value="InterPro"/>
</dbReference>
<evidence type="ECO:0000256" key="3">
    <source>
        <dbReference type="ARBA" id="ARBA00029447"/>
    </source>
</evidence>
<keyword evidence="5" id="KW-1133">Transmembrane helix</keyword>
<dbReference type="SMART" id="SM00283">
    <property type="entry name" value="MA"/>
    <property type="match status" value="1"/>
</dbReference>
<dbReference type="CDD" id="cd06225">
    <property type="entry name" value="HAMP"/>
    <property type="match status" value="1"/>
</dbReference>
<dbReference type="GO" id="GO:0005886">
    <property type="term" value="C:plasma membrane"/>
    <property type="evidence" value="ECO:0007669"/>
    <property type="project" value="TreeGrafter"/>
</dbReference>
<keyword evidence="5" id="KW-0472">Membrane</keyword>
<accession>A0A840L0B8</accession>
<dbReference type="FunFam" id="1.10.287.950:FF:000001">
    <property type="entry name" value="Methyl-accepting chemotaxis sensory transducer"/>
    <property type="match status" value="1"/>
</dbReference>
<dbReference type="PRINTS" id="PR00260">
    <property type="entry name" value="CHEMTRNSDUCR"/>
</dbReference>
<dbReference type="InterPro" id="IPR024478">
    <property type="entry name" value="HlyB_4HB_MCP"/>
</dbReference>
<feature type="transmembrane region" description="Helical" evidence="5">
    <location>
        <begin position="195"/>
        <end position="214"/>
    </location>
</feature>
<feature type="transmembrane region" description="Helical" evidence="5">
    <location>
        <begin position="13"/>
        <end position="35"/>
    </location>
</feature>
<sequence>MDFLYNLKTSSKLLASFLLMAALACLVGVVGLFNLHKVNQTLERINGHAVPALSNIKEANSELIKAGRAMRNLIIYNTAAEGVDKHVKDMEERMKGVDNFYALTLKDVDRSEPKVAAAMAIVESNLPKLRQGQAEVAALAKAGKIDEAKLKRGEVREFENKVDDALSALDEACTEYMLGLGRQSAEDFEMARLKIVFTIALAIVLAAVVGVWLARMLGGAMMRAAEIAQFVADGDLSQRVERVERKDESGQLMRALAAMSENLTRIVSDVRRGAEGVATASVEIATGNHDLSRRTEEQGSALEQTAAAMEELGSTVRQNSDNAQQANQLAMNASQVAVKGGEVVNRVVETMKGINDASKKIHDIIGVIDGIAFQTNILALNAAVEAARAGEQGRGFAVVANEVRNLAGRSADAAKEIKSLISTSVDRVEQGTALVDQAGNTMSEVVGAIRRVTDIMGEISAASIEQNTGVSQVGEAVTQMDRNTQQNAALVEESAAAAESLKQQAAQLVSAVAIFKL</sequence>
<comment type="caution">
    <text evidence="8">The sequence shown here is derived from an EMBL/GenBank/DDBJ whole genome shotgun (WGS) entry which is preliminary data.</text>
</comment>
<dbReference type="GO" id="GO:0004888">
    <property type="term" value="F:transmembrane signaling receptor activity"/>
    <property type="evidence" value="ECO:0007669"/>
    <property type="project" value="InterPro"/>
</dbReference>
<dbReference type="RefSeq" id="WP_184295606.1">
    <property type="nucleotide sequence ID" value="NZ_JACHLP010000001.1"/>
</dbReference>
<evidence type="ECO:0000256" key="5">
    <source>
        <dbReference type="SAM" id="Phobius"/>
    </source>
</evidence>
<dbReference type="InterPro" id="IPR004089">
    <property type="entry name" value="MCPsignal_dom"/>
</dbReference>
<dbReference type="CDD" id="cd11386">
    <property type="entry name" value="MCP_signal"/>
    <property type="match status" value="1"/>
</dbReference>
<dbReference type="PANTHER" id="PTHR43531">
    <property type="entry name" value="PROTEIN ICFG"/>
    <property type="match status" value="1"/>
</dbReference>
<proteinExistence type="inferred from homology"/>
<evidence type="ECO:0000256" key="2">
    <source>
        <dbReference type="ARBA" id="ARBA00022481"/>
    </source>
</evidence>
<evidence type="ECO:0000259" key="7">
    <source>
        <dbReference type="PROSITE" id="PS50885"/>
    </source>
</evidence>
<protein>
    <submittedName>
        <fullName evidence="8">Methyl-accepting chemotaxis protein</fullName>
    </submittedName>
</protein>
<dbReference type="PROSITE" id="PS50111">
    <property type="entry name" value="CHEMOTAXIS_TRANSDUC_2"/>
    <property type="match status" value="1"/>
</dbReference>
<dbReference type="InterPro" id="IPR051310">
    <property type="entry name" value="MCP_chemotaxis"/>
</dbReference>
<organism evidence="8 9">
    <name type="scientific">Roseateles oligotrophus</name>
    <dbReference type="NCBI Taxonomy" id="1769250"/>
    <lineage>
        <taxon>Bacteria</taxon>
        <taxon>Pseudomonadati</taxon>
        <taxon>Pseudomonadota</taxon>
        <taxon>Betaproteobacteria</taxon>
        <taxon>Burkholderiales</taxon>
        <taxon>Sphaerotilaceae</taxon>
        <taxon>Roseateles</taxon>
    </lineage>
</organism>
<keyword evidence="9" id="KW-1185">Reference proteome</keyword>
<name>A0A840L0B8_9BURK</name>